<evidence type="ECO:0000313" key="1">
    <source>
        <dbReference type="EMBL" id="SVC73059.1"/>
    </source>
</evidence>
<dbReference type="AlphaFoldDB" id="A0A382PI36"/>
<sequence length="58" mass="7137">MVKHIKNEESLDDYSEPKKYNYDRMEWVKKNLSKRDNLYEIGLENLRVLVYQLGLFNR</sequence>
<protein>
    <submittedName>
        <fullName evidence="1">Uncharacterized protein</fullName>
    </submittedName>
</protein>
<proteinExistence type="predicted"/>
<accession>A0A382PI36</accession>
<reference evidence="1" key="1">
    <citation type="submission" date="2018-05" db="EMBL/GenBank/DDBJ databases">
        <authorList>
            <person name="Lanie J.A."/>
            <person name="Ng W.-L."/>
            <person name="Kazmierczak K.M."/>
            <person name="Andrzejewski T.M."/>
            <person name="Davidsen T.M."/>
            <person name="Wayne K.J."/>
            <person name="Tettelin H."/>
            <person name="Glass J.I."/>
            <person name="Rusch D."/>
            <person name="Podicherti R."/>
            <person name="Tsui H.-C.T."/>
            <person name="Winkler M.E."/>
        </authorList>
    </citation>
    <scope>NUCLEOTIDE SEQUENCE</scope>
</reference>
<name>A0A382PI36_9ZZZZ</name>
<feature type="non-terminal residue" evidence="1">
    <location>
        <position position="58"/>
    </location>
</feature>
<gene>
    <name evidence="1" type="ORF">METZ01_LOCUS325913</name>
</gene>
<organism evidence="1">
    <name type="scientific">marine metagenome</name>
    <dbReference type="NCBI Taxonomy" id="408172"/>
    <lineage>
        <taxon>unclassified sequences</taxon>
        <taxon>metagenomes</taxon>
        <taxon>ecological metagenomes</taxon>
    </lineage>
</organism>
<dbReference type="EMBL" id="UINC01107577">
    <property type="protein sequence ID" value="SVC73059.1"/>
    <property type="molecule type" value="Genomic_DNA"/>
</dbReference>